<feature type="transmembrane region" description="Helical" evidence="6">
    <location>
        <begin position="424"/>
        <end position="444"/>
    </location>
</feature>
<gene>
    <name evidence="7" type="ORF">ACJ73_04148</name>
</gene>
<reference evidence="7 8" key="1">
    <citation type="submission" date="2015-08" db="EMBL/GenBank/DDBJ databases">
        <title>Emmonsia species relationships and genome sequence.</title>
        <authorList>
            <person name="Cuomo C.A."/>
            <person name="Schwartz I.S."/>
            <person name="Kenyon C."/>
            <person name="De Hoog G.S."/>
            <person name="Govender N.P."/>
            <person name="Botha A."/>
            <person name="Moreno L."/>
            <person name="De Vries M."/>
            <person name="Munoz J.F."/>
            <person name="Stielow J.B."/>
        </authorList>
    </citation>
    <scope>NUCLEOTIDE SEQUENCE [LARGE SCALE GENOMIC DNA]</scope>
    <source>
        <strain evidence="7 8">EI222</strain>
    </source>
</reference>
<dbReference type="Pfam" id="PF00083">
    <property type="entry name" value="Sugar_tr"/>
    <property type="match status" value="2"/>
</dbReference>
<evidence type="ECO:0000256" key="4">
    <source>
        <dbReference type="ARBA" id="ARBA00023136"/>
    </source>
</evidence>
<dbReference type="InterPro" id="IPR005828">
    <property type="entry name" value="MFS_sugar_transport-like"/>
</dbReference>
<keyword evidence="2 6" id="KW-0812">Transmembrane</keyword>
<accession>A0A1J9Q8V8</accession>
<dbReference type="SUPFAM" id="SSF103473">
    <property type="entry name" value="MFS general substrate transporter"/>
    <property type="match status" value="1"/>
</dbReference>
<comment type="caution">
    <text evidence="7">The sequence shown here is derived from an EMBL/GenBank/DDBJ whole genome shotgun (WGS) entry which is preliminary data.</text>
</comment>
<evidence type="ECO:0000256" key="1">
    <source>
        <dbReference type="ARBA" id="ARBA00004141"/>
    </source>
</evidence>
<dbReference type="InterPro" id="IPR005829">
    <property type="entry name" value="Sugar_transporter_CS"/>
</dbReference>
<feature type="compositionally biased region" description="Basic and acidic residues" evidence="5">
    <location>
        <begin position="251"/>
        <end position="261"/>
    </location>
</feature>
<dbReference type="STRING" id="1658174.A0A1J9Q8V8"/>
<sequence>MDPSRSILHFKIKNRTVNFNHIPDLHLRRCRVFDELDATHFQGLVVFVAGVGFFTDGYDVYIRSGIIIPMLSHVYWHGVMPARIETAMRAATLVGTIIGQYAFGVLADLYGRRNSSEGASQSMNLAGWLISWRFLMGIGIGSDYPLRAVITSEFAPTKSRARMIAPVFFMQPCGYLVTTRWHLALVIGVGPIPAAIAILFRISIPESPRYTMEVLTRLDEALEDVNEMRWKRAARSPRCTRDPEINNNRSKAPEMTEHRVSGESGGDARNGSIPNLNAPAPLSGASSITTVDGPERRSTGDDGDSDIGEEKPSRWARFYTCFMEHFLTKGHWTTFFGTSLSWACFDFAYYALGPNSYKVISKIFNETPLKFTREPAGPPPLPTGSIYTDLLENSWHSLIILFGFLVLAAILIAIGVSFETVNRHASVPLIIFLYFLSQIFFEIGPNFTTFMIPAELFPTRFRCTAHGISAAAGKIASVVVQAFVAYAPIGPYRASDPGADWLGYVIIILAAFMLLGAAVTKWLIVETRERDGLNKPLEQLEDVAKMKRPVRLSCASARRGVSGPVVDPPGVEC</sequence>
<dbReference type="EMBL" id="LGTZ01000551">
    <property type="protein sequence ID" value="OJD24490.1"/>
    <property type="molecule type" value="Genomic_DNA"/>
</dbReference>
<dbReference type="GO" id="GO:0022857">
    <property type="term" value="F:transmembrane transporter activity"/>
    <property type="evidence" value="ECO:0007669"/>
    <property type="project" value="InterPro"/>
</dbReference>
<dbReference type="VEuPathDB" id="FungiDB:ACJ73_04148"/>
<protein>
    <recommendedName>
        <fullName evidence="9">Major facilitator superfamily (MFS) profile domain-containing protein</fullName>
    </recommendedName>
</protein>
<evidence type="ECO:0000313" key="7">
    <source>
        <dbReference type="EMBL" id="OJD24490.1"/>
    </source>
</evidence>
<evidence type="ECO:0000256" key="3">
    <source>
        <dbReference type="ARBA" id="ARBA00022989"/>
    </source>
</evidence>
<keyword evidence="3 6" id="KW-1133">Transmembrane helix</keyword>
<comment type="subcellular location">
    <subcellularLocation>
        <location evidence="1">Membrane</location>
        <topology evidence="1">Multi-pass membrane protein</topology>
    </subcellularLocation>
</comment>
<evidence type="ECO:0000256" key="5">
    <source>
        <dbReference type="SAM" id="MobiDB-lite"/>
    </source>
</evidence>
<evidence type="ECO:0000256" key="6">
    <source>
        <dbReference type="SAM" id="Phobius"/>
    </source>
</evidence>
<dbReference type="AlphaFoldDB" id="A0A1J9Q8V8"/>
<proteinExistence type="predicted"/>
<dbReference type="Gene3D" id="1.20.1250.20">
    <property type="entry name" value="MFS general substrate transporter like domains"/>
    <property type="match status" value="3"/>
</dbReference>
<dbReference type="Proteomes" id="UP000242791">
    <property type="component" value="Unassembled WGS sequence"/>
</dbReference>
<feature type="region of interest" description="Disordered" evidence="5">
    <location>
        <begin position="232"/>
        <end position="309"/>
    </location>
</feature>
<dbReference type="InterPro" id="IPR036259">
    <property type="entry name" value="MFS_trans_sf"/>
</dbReference>
<dbReference type="PROSITE" id="PS00217">
    <property type="entry name" value="SUGAR_TRANSPORT_2"/>
    <property type="match status" value="1"/>
</dbReference>
<evidence type="ECO:0000256" key="2">
    <source>
        <dbReference type="ARBA" id="ARBA00022692"/>
    </source>
</evidence>
<keyword evidence="8" id="KW-1185">Reference proteome</keyword>
<organism evidence="7 8">
    <name type="scientific">Blastomyces percursus</name>
    <dbReference type="NCBI Taxonomy" id="1658174"/>
    <lineage>
        <taxon>Eukaryota</taxon>
        <taxon>Fungi</taxon>
        <taxon>Dikarya</taxon>
        <taxon>Ascomycota</taxon>
        <taxon>Pezizomycotina</taxon>
        <taxon>Eurotiomycetes</taxon>
        <taxon>Eurotiomycetidae</taxon>
        <taxon>Onygenales</taxon>
        <taxon>Ajellomycetaceae</taxon>
        <taxon>Blastomyces</taxon>
    </lineage>
</organism>
<keyword evidence="4 6" id="KW-0472">Membrane</keyword>
<dbReference type="OrthoDB" id="433512at2759"/>
<feature type="transmembrane region" description="Helical" evidence="6">
    <location>
        <begin position="501"/>
        <end position="525"/>
    </location>
</feature>
<name>A0A1J9Q8V8_9EURO</name>
<feature type="transmembrane region" description="Helical" evidence="6">
    <location>
        <begin position="398"/>
        <end position="418"/>
    </location>
</feature>
<evidence type="ECO:0000313" key="8">
    <source>
        <dbReference type="Proteomes" id="UP000242791"/>
    </source>
</evidence>
<dbReference type="GO" id="GO:0016020">
    <property type="term" value="C:membrane"/>
    <property type="evidence" value="ECO:0007669"/>
    <property type="project" value="UniProtKB-SubCell"/>
</dbReference>
<dbReference type="PANTHER" id="PTHR24064">
    <property type="entry name" value="SOLUTE CARRIER FAMILY 22 MEMBER"/>
    <property type="match status" value="1"/>
</dbReference>
<feature type="transmembrane region" description="Helical" evidence="6">
    <location>
        <begin position="183"/>
        <end position="202"/>
    </location>
</feature>
<evidence type="ECO:0008006" key="9">
    <source>
        <dbReference type="Google" id="ProtNLM"/>
    </source>
</evidence>